<evidence type="ECO:0008006" key="5">
    <source>
        <dbReference type="Google" id="ProtNLM"/>
    </source>
</evidence>
<feature type="transmembrane region" description="Helical" evidence="2">
    <location>
        <begin position="12"/>
        <end position="31"/>
    </location>
</feature>
<sequence>MVTKQMNSNNKFLKFQPFLPLFAVLAVLVYGGSSSLTNLDIPFIIAVPTGAAIGLGVVLGMLYAFVIPVMLVVGIVTCLSGQSGERRKRFKRFASYPITIASMAAILMVAVGWVGQLGVLWWLLIWAVLAFGMRLQEKRKPLFINTPDADPTPEGLPLERFLSRFVSRIWSLMPKPGQEAREQAAKEAAEKASLLARLEEQEVQIAWLMDERAKLNERVTELQVALARETVRSRSASKRRQRPVDAAYKTVGLDPHCPDFLVGAAQASFRRNHHPDRFVGNLEEQARAERLFKDAEQAFGIIRRERGL</sequence>
<evidence type="ECO:0000313" key="3">
    <source>
        <dbReference type="EMBL" id="MEK0083639.1"/>
    </source>
</evidence>
<feature type="coiled-coil region" evidence="1">
    <location>
        <begin position="181"/>
        <end position="218"/>
    </location>
</feature>
<keyword evidence="4" id="KW-1185">Reference proteome</keyword>
<accession>A0ABU8XTC9</accession>
<name>A0ABU8XTC9_9PROT</name>
<evidence type="ECO:0000313" key="4">
    <source>
        <dbReference type="Proteomes" id="UP001375743"/>
    </source>
</evidence>
<comment type="caution">
    <text evidence="3">The sequence shown here is derived from an EMBL/GenBank/DDBJ whole genome shotgun (WGS) entry which is preliminary data.</text>
</comment>
<feature type="transmembrane region" description="Helical" evidence="2">
    <location>
        <begin position="51"/>
        <end position="81"/>
    </location>
</feature>
<proteinExistence type="predicted"/>
<feature type="transmembrane region" description="Helical" evidence="2">
    <location>
        <begin position="93"/>
        <end position="113"/>
    </location>
</feature>
<keyword evidence="2" id="KW-0812">Transmembrane</keyword>
<dbReference type="RefSeq" id="WP_418159489.1">
    <property type="nucleotide sequence ID" value="NZ_JBBLZC010000009.1"/>
</dbReference>
<evidence type="ECO:0000256" key="1">
    <source>
        <dbReference type="SAM" id="Coils"/>
    </source>
</evidence>
<feature type="transmembrane region" description="Helical" evidence="2">
    <location>
        <begin position="119"/>
        <end position="135"/>
    </location>
</feature>
<evidence type="ECO:0000256" key="2">
    <source>
        <dbReference type="SAM" id="Phobius"/>
    </source>
</evidence>
<dbReference type="Proteomes" id="UP001375743">
    <property type="component" value="Unassembled WGS sequence"/>
</dbReference>
<dbReference type="EMBL" id="JBBLZC010000009">
    <property type="protein sequence ID" value="MEK0083639.1"/>
    <property type="molecule type" value="Genomic_DNA"/>
</dbReference>
<keyword evidence="1" id="KW-0175">Coiled coil</keyword>
<keyword evidence="2" id="KW-0472">Membrane</keyword>
<reference evidence="3 4" key="1">
    <citation type="submission" date="2024-01" db="EMBL/GenBank/DDBJ databases">
        <title>Multi-omics insights into the function and evolution of sodium benzoate biodegradation pathways in Benzoatithermus flavus gen. nov., sp. nov. from hot spring.</title>
        <authorList>
            <person name="Hu C.-J."/>
            <person name="Li W.-J."/>
        </authorList>
    </citation>
    <scope>NUCLEOTIDE SEQUENCE [LARGE SCALE GENOMIC DNA]</scope>
    <source>
        <strain evidence="3 4">SYSU G07066</strain>
    </source>
</reference>
<protein>
    <recommendedName>
        <fullName evidence="5">J domain-containing protein</fullName>
    </recommendedName>
</protein>
<gene>
    <name evidence="3" type="ORF">U1T56_10785</name>
</gene>
<keyword evidence="2" id="KW-1133">Transmembrane helix</keyword>
<organism evidence="3 4">
    <name type="scientific">Benzoatithermus flavus</name>
    <dbReference type="NCBI Taxonomy" id="3108223"/>
    <lineage>
        <taxon>Bacteria</taxon>
        <taxon>Pseudomonadati</taxon>
        <taxon>Pseudomonadota</taxon>
        <taxon>Alphaproteobacteria</taxon>
        <taxon>Geminicoccales</taxon>
        <taxon>Geminicoccaceae</taxon>
        <taxon>Benzoatithermus</taxon>
    </lineage>
</organism>